<keyword evidence="4" id="KW-0862">Zinc</keyword>
<keyword evidence="7" id="KW-1185">Reference proteome</keyword>
<evidence type="ECO:0000256" key="1">
    <source>
        <dbReference type="ARBA" id="ARBA00022723"/>
    </source>
</evidence>
<keyword evidence="3" id="KW-0833">Ubl conjugation pathway</keyword>
<dbReference type="InterPro" id="IPR002867">
    <property type="entry name" value="IBR_dom"/>
</dbReference>
<dbReference type="Gene3D" id="1.20.120.1750">
    <property type="match status" value="1"/>
</dbReference>
<dbReference type="RefSeq" id="XP_033659792.1">
    <property type="nucleotide sequence ID" value="XM_033814687.1"/>
</dbReference>
<organism evidence="6 7">
    <name type="scientific">Zasmidium cellare ATCC 36951</name>
    <dbReference type="NCBI Taxonomy" id="1080233"/>
    <lineage>
        <taxon>Eukaryota</taxon>
        <taxon>Fungi</taxon>
        <taxon>Dikarya</taxon>
        <taxon>Ascomycota</taxon>
        <taxon>Pezizomycotina</taxon>
        <taxon>Dothideomycetes</taxon>
        <taxon>Dothideomycetidae</taxon>
        <taxon>Mycosphaerellales</taxon>
        <taxon>Mycosphaerellaceae</taxon>
        <taxon>Zasmidium</taxon>
    </lineage>
</organism>
<keyword evidence="1" id="KW-0479">Metal-binding</keyword>
<dbReference type="GO" id="GO:0008270">
    <property type="term" value="F:zinc ion binding"/>
    <property type="evidence" value="ECO:0007669"/>
    <property type="project" value="UniProtKB-KW"/>
</dbReference>
<evidence type="ECO:0000256" key="2">
    <source>
        <dbReference type="ARBA" id="ARBA00022771"/>
    </source>
</evidence>
<evidence type="ECO:0000313" key="6">
    <source>
        <dbReference type="EMBL" id="KAF2158903.1"/>
    </source>
</evidence>
<evidence type="ECO:0000313" key="7">
    <source>
        <dbReference type="Proteomes" id="UP000799537"/>
    </source>
</evidence>
<protein>
    <recommendedName>
        <fullName evidence="5">IBR domain-containing protein</fullName>
    </recommendedName>
</protein>
<evidence type="ECO:0000256" key="4">
    <source>
        <dbReference type="ARBA" id="ARBA00022833"/>
    </source>
</evidence>
<dbReference type="SUPFAM" id="SSF57850">
    <property type="entry name" value="RING/U-box"/>
    <property type="match status" value="1"/>
</dbReference>
<accession>A0A6A6BWE2</accession>
<sequence length="698" mass="79151">MSSQVLFNADLHQYGTETTAPATCIEVDAPGPWQCAVSLICDGNHDASGGLQGASSSCSSLTGTKERPFRIADDLYCAECIEDFFEQACDLNGGAYPPKVQRERLNIDTFAHRLSAGVVNKFRRLDALVKSTNTYERVTCHWPSTAADTPTGELCNEFVCKQLPTTAEDIRVQCPKCHECPPETVTLQKLLQSEERSREHQVCPQCGELMYLKAGCNRITCKRCDSEFCYICGQEADGLSDHWVAGGCPRWNPPNPEADGPQPQWDNAQDIRQHQQEIQLDREIDARICLVVEPEDHLVVDFAILQPGPSRWRKVAQRLGPILTNAILNGDRSDLFAWFIMLQMTLSADRLTHSLHNDAVAADEEDLEIRFLRNLYLTHHAAKFRQTWNILLWQFPDMYGPEWEHFERFEHLRKLTLWATLHWNVPPTALPVADWISFDLATIESVLIELRDKFADWLVEADDDPPEALNWRTTARLAQCLSSLVTTLRLCERRTPPELLVLERMNVKYLYEELLDIYMDEVVGIVGLEDFEESGQDQQMLCMIIEVMFERTISLGEDANGNTYSEDQAHIMSGRLYFSEISKVIEYLKPDDPHPDEWPDEPTEEQLEARKRLRAIDALRRAVGLLLQYANGDPDGFDQTTEFTELDETMLELGQASELLDPAVPITMLIMPVLTHVINVANSIMGDDEVSETDSDAS</sequence>
<dbReference type="Pfam" id="PF01485">
    <property type="entry name" value="IBR"/>
    <property type="match status" value="1"/>
</dbReference>
<keyword evidence="2" id="KW-0863">Zinc-finger</keyword>
<evidence type="ECO:0000256" key="3">
    <source>
        <dbReference type="ARBA" id="ARBA00022786"/>
    </source>
</evidence>
<name>A0A6A6BWE2_ZASCE</name>
<reference evidence="6" key="1">
    <citation type="journal article" date="2020" name="Stud. Mycol.">
        <title>101 Dothideomycetes genomes: a test case for predicting lifestyles and emergence of pathogens.</title>
        <authorList>
            <person name="Haridas S."/>
            <person name="Albert R."/>
            <person name="Binder M."/>
            <person name="Bloem J."/>
            <person name="Labutti K."/>
            <person name="Salamov A."/>
            <person name="Andreopoulos B."/>
            <person name="Baker S."/>
            <person name="Barry K."/>
            <person name="Bills G."/>
            <person name="Bluhm B."/>
            <person name="Cannon C."/>
            <person name="Castanera R."/>
            <person name="Culley D."/>
            <person name="Daum C."/>
            <person name="Ezra D."/>
            <person name="Gonzalez J."/>
            <person name="Henrissat B."/>
            <person name="Kuo A."/>
            <person name="Liang C."/>
            <person name="Lipzen A."/>
            <person name="Lutzoni F."/>
            <person name="Magnuson J."/>
            <person name="Mondo S."/>
            <person name="Nolan M."/>
            <person name="Ohm R."/>
            <person name="Pangilinan J."/>
            <person name="Park H.-J."/>
            <person name="Ramirez L."/>
            <person name="Alfaro M."/>
            <person name="Sun H."/>
            <person name="Tritt A."/>
            <person name="Yoshinaga Y."/>
            <person name="Zwiers L.-H."/>
            <person name="Turgeon B."/>
            <person name="Goodwin S."/>
            <person name="Spatafora J."/>
            <person name="Crous P."/>
            <person name="Grigoriev I."/>
        </authorList>
    </citation>
    <scope>NUCLEOTIDE SEQUENCE</scope>
    <source>
        <strain evidence="6">ATCC 36951</strain>
    </source>
</reference>
<dbReference type="GeneID" id="54567959"/>
<dbReference type="Proteomes" id="UP000799537">
    <property type="component" value="Unassembled WGS sequence"/>
</dbReference>
<dbReference type="OrthoDB" id="10009520at2759"/>
<evidence type="ECO:0000259" key="5">
    <source>
        <dbReference type="Pfam" id="PF01485"/>
    </source>
</evidence>
<dbReference type="EMBL" id="ML993646">
    <property type="protein sequence ID" value="KAF2158903.1"/>
    <property type="molecule type" value="Genomic_DNA"/>
</dbReference>
<proteinExistence type="predicted"/>
<feature type="domain" description="IBR" evidence="5">
    <location>
        <begin position="195"/>
        <end position="236"/>
    </location>
</feature>
<dbReference type="AlphaFoldDB" id="A0A6A6BWE2"/>
<gene>
    <name evidence="6" type="ORF">M409DRAFT_61249</name>
</gene>